<dbReference type="Proteomes" id="UP000053105">
    <property type="component" value="Unassembled WGS sequence"/>
</dbReference>
<evidence type="ECO:0000313" key="1">
    <source>
        <dbReference type="EMBL" id="KOX75590.1"/>
    </source>
</evidence>
<protein>
    <submittedName>
        <fullName evidence="1">Uncharacterized protein</fullName>
    </submittedName>
</protein>
<evidence type="ECO:0000313" key="2">
    <source>
        <dbReference type="Proteomes" id="UP000053105"/>
    </source>
</evidence>
<proteinExistence type="predicted"/>
<name>A0A0M9A1U9_9HYME</name>
<organism evidence="1 2">
    <name type="scientific">Melipona quadrifasciata</name>
    <dbReference type="NCBI Taxonomy" id="166423"/>
    <lineage>
        <taxon>Eukaryota</taxon>
        <taxon>Metazoa</taxon>
        <taxon>Ecdysozoa</taxon>
        <taxon>Arthropoda</taxon>
        <taxon>Hexapoda</taxon>
        <taxon>Insecta</taxon>
        <taxon>Pterygota</taxon>
        <taxon>Neoptera</taxon>
        <taxon>Endopterygota</taxon>
        <taxon>Hymenoptera</taxon>
        <taxon>Apocrita</taxon>
        <taxon>Aculeata</taxon>
        <taxon>Apoidea</taxon>
        <taxon>Anthophila</taxon>
        <taxon>Apidae</taxon>
        <taxon>Melipona</taxon>
    </lineage>
</organism>
<keyword evidence="2" id="KW-1185">Reference proteome</keyword>
<gene>
    <name evidence="1" type="ORF">WN51_12779</name>
</gene>
<sequence>MEFQQYANFNEAIPAVEERAIEKVISKTLPKEELMRSLDHLKSRITPLVSVEITDTKAENPQVSFAVDPLGISGFVETANPGNCLAFWKAGQSYCHPLD</sequence>
<accession>A0A0M9A1U9</accession>
<dbReference type="EMBL" id="KQ435760">
    <property type="protein sequence ID" value="KOX75590.1"/>
    <property type="molecule type" value="Genomic_DNA"/>
</dbReference>
<reference evidence="1 2" key="1">
    <citation type="submission" date="2015-07" db="EMBL/GenBank/DDBJ databases">
        <title>The genome of Melipona quadrifasciata.</title>
        <authorList>
            <person name="Pan H."/>
            <person name="Kapheim K."/>
        </authorList>
    </citation>
    <scope>NUCLEOTIDE SEQUENCE [LARGE SCALE GENOMIC DNA]</scope>
    <source>
        <strain evidence="1">0111107301</strain>
        <tissue evidence="1">Whole body</tissue>
    </source>
</reference>
<dbReference type="AlphaFoldDB" id="A0A0M9A1U9"/>